<dbReference type="EMBL" id="LR134343">
    <property type="protein sequence ID" value="VEG12778.1"/>
    <property type="molecule type" value="Genomic_DNA"/>
</dbReference>
<gene>
    <name evidence="2" type="ORF">NCTC10297_00720</name>
</gene>
<feature type="transmembrane region" description="Helical" evidence="1">
    <location>
        <begin position="12"/>
        <end position="32"/>
    </location>
</feature>
<protein>
    <submittedName>
        <fullName evidence="2">Uncharacterized protein</fullName>
    </submittedName>
</protein>
<name>A0A3S4UTP5_9GAMM</name>
<sequence length="75" mass="8659">MELFSLKEILPIAITNGSFITVSFLIIDRLLPKIGLNIIHGAKIWLATFLYLIALWLFGGYVEYWLSCILNYFFS</sequence>
<dbReference type="AlphaFoldDB" id="A0A3S4UTP5"/>
<evidence type="ECO:0000256" key="1">
    <source>
        <dbReference type="SAM" id="Phobius"/>
    </source>
</evidence>
<keyword evidence="1" id="KW-1133">Transmembrane helix</keyword>
<evidence type="ECO:0000313" key="2">
    <source>
        <dbReference type="EMBL" id="VEG12778.1"/>
    </source>
</evidence>
<proteinExistence type="predicted"/>
<dbReference type="Proteomes" id="UP000274100">
    <property type="component" value="Chromosome"/>
</dbReference>
<keyword evidence="1" id="KW-0472">Membrane</keyword>
<reference evidence="2 3" key="1">
    <citation type="submission" date="2018-12" db="EMBL/GenBank/DDBJ databases">
        <authorList>
            <consortium name="Pathogen Informatics"/>
        </authorList>
    </citation>
    <scope>NUCLEOTIDE SEQUENCE [LARGE SCALE GENOMIC DNA]</scope>
    <source>
        <strain evidence="2 3">NCTC10297</strain>
    </source>
</reference>
<evidence type="ECO:0000313" key="3">
    <source>
        <dbReference type="Proteomes" id="UP000274100"/>
    </source>
</evidence>
<keyword evidence="1" id="KW-0812">Transmembrane</keyword>
<accession>A0A3S4UTP5</accession>
<feature type="transmembrane region" description="Helical" evidence="1">
    <location>
        <begin position="44"/>
        <end position="66"/>
    </location>
</feature>
<organism evidence="2 3">
    <name type="scientific">Moraxella cuniculi</name>
    <dbReference type="NCBI Taxonomy" id="34061"/>
    <lineage>
        <taxon>Bacteria</taxon>
        <taxon>Pseudomonadati</taxon>
        <taxon>Pseudomonadota</taxon>
        <taxon>Gammaproteobacteria</taxon>
        <taxon>Moraxellales</taxon>
        <taxon>Moraxellaceae</taxon>
        <taxon>Moraxella</taxon>
    </lineage>
</organism>
<dbReference type="KEGG" id="mcun:NCTC10297_00720"/>